<protein>
    <submittedName>
        <fullName evidence="9">TRAP-type C4-dicarboxylate transport system permease large subunit</fullName>
    </submittedName>
</protein>
<dbReference type="GO" id="GO:0022857">
    <property type="term" value="F:transmembrane transporter activity"/>
    <property type="evidence" value="ECO:0007669"/>
    <property type="project" value="TreeGrafter"/>
</dbReference>
<dbReference type="Pfam" id="PF06808">
    <property type="entry name" value="DctM"/>
    <property type="match status" value="1"/>
</dbReference>
<dbReference type="RefSeq" id="WP_184479693.1">
    <property type="nucleotide sequence ID" value="NZ_JACHIV010000001.1"/>
</dbReference>
<dbReference type="EMBL" id="JACHIV010000001">
    <property type="protein sequence ID" value="MBB5070119.1"/>
    <property type="molecule type" value="Genomic_DNA"/>
</dbReference>
<comment type="subcellular location">
    <subcellularLocation>
        <location evidence="1">Cell inner membrane</location>
        <topology evidence="1">Multi-pass membrane protein</topology>
    </subcellularLocation>
</comment>
<dbReference type="AlphaFoldDB" id="A0A840NLG4"/>
<reference evidence="9 10" key="1">
    <citation type="submission" date="2020-08" db="EMBL/GenBank/DDBJ databases">
        <title>Sequencing the genomes of 1000 actinobacteria strains.</title>
        <authorList>
            <person name="Klenk H.-P."/>
        </authorList>
    </citation>
    <scope>NUCLEOTIDE SEQUENCE [LARGE SCALE GENOMIC DNA]</scope>
    <source>
        <strain evidence="9 10">DSM 45582</strain>
    </source>
</reference>
<keyword evidence="3" id="KW-0997">Cell inner membrane</keyword>
<comment type="caution">
    <text evidence="9">The sequence shown here is derived from an EMBL/GenBank/DDBJ whole genome shotgun (WGS) entry which is preliminary data.</text>
</comment>
<dbReference type="InterPro" id="IPR004681">
    <property type="entry name" value="TRAP_DctM"/>
</dbReference>
<feature type="transmembrane region" description="Helical" evidence="7">
    <location>
        <begin position="29"/>
        <end position="49"/>
    </location>
</feature>
<feature type="transmembrane region" description="Helical" evidence="7">
    <location>
        <begin position="370"/>
        <end position="392"/>
    </location>
</feature>
<feature type="transmembrane region" description="Helical" evidence="7">
    <location>
        <begin position="181"/>
        <end position="203"/>
    </location>
</feature>
<evidence type="ECO:0000256" key="4">
    <source>
        <dbReference type="ARBA" id="ARBA00022692"/>
    </source>
</evidence>
<feature type="transmembrane region" description="Helical" evidence="7">
    <location>
        <begin position="265"/>
        <end position="285"/>
    </location>
</feature>
<organism evidence="9 10">
    <name type="scientific">Saccharopolyspora gloriosae</name>
    <dbReference type="NCBI Taxonomy" id="455344"/>
    <lineage>
        <taxon>Bacteria</taxon>
        <taxon>Bacillati</taxon>
        <taxon>Actinomycetota</taxon>
        <taxon>Actinomycetes</taxon>
        <taxon>Pseudonocardiales</taxon>
        <taxon>Pseudonocardiaceae</taxon>
        <taxon>Saccharopolyspora</taxon>
    </lineage>
</organism>
<keyword evidence="2" id="KW-1003">Cell membrane</keyword>
<feature type="transmembrane region" description="Helical" evidence="7">
    <location>
        <begin position="306"/>
        <end position="325"/>
    </location>
</feature>
<feature type="transmembrane region" description="Helical" evidence="7">
    <location>
        <begin position="421"/>
        <end position="444"/>
    </location>
</feature>
<dbReference type="InterPro" id="IPR010656">
    <property type="entry name" value="DctM"/>
</dbReference>
<dbReference type="PANTHER" id="PTHR33362">
    <property type="entry name" value="SIALIC ACID TRAP TRANSPORTER PERMEASE PROTEIN SIAT-RELATED"/>
    <property type="match status" value="1"/>
</dbReference>
<feature type="domain" description="TRAP C4-dicarboxylate transport system permease DctM subunit" evidence="8">
    <location>
        <begin position="22"/>
        <end position="433"/>
    </location>
</feature>
<evidence type="ECO:0000256" key="5">
    <source>
        <dbReference type="ARBA" id="ARBA00022989"/>
    </source>
</evidence>
<accession>A0A840NLG4</accession>
<keyword evidence="6 7" id="KW-0472">Membrane</keyword>
<keyword evidence="4 7" id="KW-0812">Transmembrane</keyword>
<feature type="transmembrane region" description="Helical" evidence="7">
    <location>
        <begin position="61"/>
        <end position="80"/>
    </location>
</feature>
<evidence type="ECO:0000256" key="7">
    <source>
        <dbReference type="SAM" id="Phobius"/>
    </source>
</evidence>
<feature type="transmembrane region" description="Helical" evidence="7">
    <location>
        <begin position="155"/>
        <end position="175"/>
    </location>
</feature>
<proteinExistence type="predicted"/>
<feature type="transmembrane region" description="Helical" evidence="7">
    <location>
        <begin position="337"/>
        <end position="358"/>
    </location>
</feature>
<keyword evidence="5 7" id="KW-1133">Transmembrane helix</keyword>
<evidence type="ECO:0000256" key="2">
    <source>
        <dbReference type="ARBA" id="ARBA00022475"/>
    </source>
</evidence>
<dbReference type="PANTHER" id="PTHR33362:SF2">
    <property type="entry name" value="TRAP TRANSPORTER LARGE PERMEASE PROTEIN"/>
    <property type="match status" value="1"/>
</dbReference>
<evidence type="ECO:0000256" key="6">
    <source>
        <dbReference type="ARBA" id="ARBA00023136"/>
    </source>
</evidence>
<dbReference type="GO" id="GO:0005886">
    <property type="term" value="C:plasma membrane"/>
    <property type="evidence" value="ECO:0007669"/>
    <property type="project" value="UniProtKB-SubCell"/>
</dbReference>
<evidence type="ECO:0000256" key="3">
    <source>
        <dbReference type="ARBA" id="ARBA00022519"/>
    </source>
</evidence>
<sequence length="448" mass="45829">MGLAVWALIAYIAVIVVWNAVLKRSIGEAMILGFVVLCAFGTVDFPKLVGVGLAEAGSQNIVFAGLAFTFIGSILTRTGVIDRQIDILNSLLGRVKGGAGYVATVGSAAFGSVAHSGSANAATIGSVAIPWMNRSNWSPHIAATVVAGNAGNGAVIPPSASFFVLIGSAAVAPFVSVEQLFVAMFVTAGWCVSWRLLCIAYFVRRYKIPRVPASEILGLGSSFRRGWTSLFVFVAIAVPIVLTFGAGGDALTSALGAAAVESIDILVWIPVMLGVVAGVIGRQNLPKTWRGWSELMDESAPRFKDVGATMVFAFAGGAVLSELGLSDQLGAVLNGLGAPPIVAALIVGVIIILVAGPLNSTATVATVGGVAFAVLVTAGVHPVLAACSILVFSSTEGASPPGAAAIYISTSLAQVNPARTFVPLIVFYVVPFLFIGTAIALGVLPVPH</sequence>
<evidence type="ECO:0000313" key="10">
    <source>
        <dbReference type="Proteomes" id="UP000580474"/>
    </source>
</evidence>
<name>A0A840NLG4_9PSEU</name>
<gene>
    <name evidence="9" type="ORF">BJ969_003207</name>
</gene>
<evidence type="ECO:0000259" key="8">
    <source>
        <dbReference type="Pfam" id="PF06808"/>
    </source>
</evidence>
<dbReference type="Proteomes" id="UP000580474">
    <property type="component" value="Unassembled WGS sequence"/>
</dbReference>
<feature type="transmembrane region" description="Helical" evidence="7">
    <location>
        <begin position="224"/>
        <end position="245"/>
    </location>
</feature>
<feature type="transmembrane region" description="Helical" evidence="7">
    <location>
        <begin position="6"/>
        <end position="22"/>
    </location>
</feature>
<evidence type="ECO:0000256" key="1">
    <source>
        <dbReference type="ARBA" id="ARBA00004429"/>
    </source>
</evidence>
<keyword evidence="10" id="KW-1185">Reference proteome</keyword>
<evidence type="ECO:0000313" key="9">
    <source>
        <dbReference type="EMBL" id="MBB5070119.1"/>
    </source>
</evidence>